<reference evidence="2 3" key="1">
    <citation type="submission" date="2005-07" db="EMBL/GenBank/DDBJ databases">
        <authorList>
            <person name="Mural R.J."/>
            <person name="Li P.W."/>
            <person name="Adams M.D."/>
            <person name="Amanatides P.G."/>
            <person name="Baden-Tillson H."/>
            <person name="Barnstead M."/>
            <person name="Chin S.H."/>
            <person name="Dew I."/>
            <person name="Evans C.A."/>
            <person name="Ferriera S."/>
            <person name="Flanigan M."/>
            <person name="Fosler C."/>
            <person name="Glodek A."/>
            <person name="Gu Z."/>
            <person name="Holt R.A."/>
            <person name="Jennings D."/>
            <person name="Kraft C.L."/>
            <person name="Lu F."/>
            <person name="Nguyen T."/>
            <person name="Nusskern D.R."/>
            <person name="Pfannkoch C.M."/>
            <person name="Sitter C."/>
            <person name="Sutton G.G."/>
            <person name="Venter J.C."/>
            <person name="Wang Z."/>
            <person name="Woodage T."/>
            <person name="Zheng X.H."/>
            <person name="Zhong F."/>
        </authorList>
    </citation>
    <scope>NUCLEOTIDE SEQUENCE [LARGE SCALE GENOMIC DNA]</scope>
    <source>
        <strain>BN</strain>
        <strain evidence="3">Sprague-Dawley</strain>
    </source>
</reference>
<dbReference type="EMBL" id="CH474023">
    <property type="protein sequence ID" value="EDL85273.1"/>
    <property type="molecule type" value="Genomic_DNA"/>
</dbReference>
<gene>
    <name evidence="2" type="ORF">rCG_52179</name>
</gene>
<name>A6K6B3_RAT</name>
<protein>
    <submittedName>
        <fullName evidence="2">RCG52179</fullName>
    </submittedName>
</protein>
<evidence type="ECO:0000313" key="2">
    <source>
        <dbReference type="EMBL" id="EDL85273.1"/>
    </source>
</evidence>
<organism evidence="2 3">
    <name type="scientific">Rattus norvegicus</name>
    <name type="common">Rat</name>
    <dbReference type="NCBI Taxonomy" id="10116"/>
    <lineage>
        <taxon>Eukaryota</taxon>
        <taxon>Metazoa</taxon>
        <taxon>Chordata</taxon>
        <taxon>Craniata</taxon>
        <taxon>Vertebrata</taxon>
        <taxon>Euteleostomi</taxon>
        <taxon>Mammalia</taxon>
        <taxon>Eutheria</taxon>
        <taxon>Euarchontoglires</taxon>
        <taxon>Glires</taxon>
        <taxon>Rodentia</taxon>
        <taxon>Myomorpha</taxon>
        <taxon>Muroidea</taxon>
        <taxon>Muridae</taxon>
        <taxon>Murinae</taxon>
        <taxon>Rattus</taxon>
    </lineage>
</organism>
<evidence type="ECO:0000256" key="1">
    <source>
        <dbReference type="SAM" id="MobiDB-lite"/>
    </source>
</evidence>
<evidence type="ECO:0000313" key="3">
    <source>
        <dbReference type="Proteomes" id="UP000234681"/>
    </source>
</evidence>
<dbReference type="AlphaFoldDB" id="A6K6B3"/>
<sequence>MGGGVTAHPGNPAAVTNVKTQMLRRREDRPGLTSHYSSDQIDDIHMSVLETSKRLLHSRTTKHTT</sequence>
<accession>A6K6B3</accession>
<proteinExistence type="predicted"/>
<dbReference type="Proteomes" id="UP000234681">
    <property type="component" value="Chromosome 15"/>
</dbReference>
<feature type="region of interest" description="Disordered" evidence="1">
    <location>
        <begin position="1"/>
        <end position="38"/>
    </location>
</feature>